<dbReference type="EMBL" id="CADCTM010000251">
    <property type="protein sequence ID" value="CAA9243989.1"/>
    <property type="molecule type" value="Genomic_DNA"/>
</dbReference>
<evidence type="ECO:0000313" key="1">
    <source>
        <dbReference type="EMBL" id="CAA9243989.1"/>
    </source>
</evidence>
<reference evidence="1" key="1">
    <citation type="submission" date="2020-02" db="EMBL/GenBank/DDBJ databases">
        <authorList>
            <person name="Meier V. D."/>
        </authorList>
    </citation>
    <scope>NUCLEOTIDE SEQUENCE</scope>
    <source>
        <strain evidence="1">AVDCRST_MAG92</strain>
    </source>
</reference>
<accession>A0A6J4I738</accession>
<gene>
    <name evidence="1" type="ORF">AVDCRST_MAG92-1696</name>
</gene>
<dbReference type="AlphaFoldDB" id="A0A6J4I738"/>
<proteinExistence type="predicted"/>
<organism evidence="1">
    <name type="scientific">uncultured Coleofasciculus sp</name>
    <dbReference type="NCBI Taxonomy" id="1267456"/>
    <lineage>
        <taxon>Bacteria</taxon>
        <taxon>Bacillati</taxon>
        <taxon>Cyanobacteriota</taxon>
        <taxon>Cyanophyceae</taxon>
        <taxon>Coleofasciculales</taxon>
        <taxon>Coleofasciculaceae</taxon>
        <taxon>Coleofasciculus</taxon>
        <taxon>environmental samples</taxon>
    </lineage>
</organism>
<protein>
    <submittedName>
        <fullName evidence="1">Uncharacterized protein</fullName>
    </submittedName>
</protein>
<name>A0A6J4I738_9CYAN</name>
<sequence length="39" mass="4141">MGATSQVIGCFYLSLGFGNSDRFFQSPALGVAVPFSVLR</sequence>